<feature type="domain" description="Rhodanese" evidence="7">
    <location>
        <begin position="230"/>
        <end position="322"/>
    </location>
</feature>
<feature type="transmembrane region" description="Helical" evidence="6">
    <location>
        <begin position="37"/>
        <end position="61"/>
    </location>
</feature>
<evidence type="ECO:0000256" key="5">
    <source>
        <dbReference type="ARBA" id="ARBA00023136"/>
    </source>
</evidence>
<dbReference type="PANTHER" id="PTHR12677:SF59">
    <property type="entry name" value="GOLGI APPARATUS MEMBRANE PROTEIN TVP38-RELATED"/>
    <property type="match status" value="1"/>
</dbReference>
<dbReference type="InterPro" id="IPR032816">
    <property type="entry name" value="VTT_dom"/>
</dbReference>
<proteinExistence type="inferred from homology"/>
<dbReference type="CDD" id="cd00158">
    <property type="entry name" value="RHOD"/>
    <property type="match status" value="1"/>
</dbReference>
<dbReference type="GO" id="GO:0005886">
    <property type="term" value="C:plasma membrane"/>
    <property type="evidence" value="ECO:0007669"/>
    <property type="project" value="UniProtKB-SubCell"/>
</dbReference>
<evidence type="ECO:0000313" key="9">
    <source>
        <dbReference type="Proteomes" id="UP000183104"/>
    </source>
</evidence>
<comment type="similarity">
    <text evidence="6">Belongs to the TVP38/TMEM64 family.</text>
</comment>
<dbReference type="InterPro" id="IPR001763">
    <property type="entry name" value="Rhodanese-like_dom"/>
</dbReference>
<dbReference type="AlphaFoldDB" id="A0A0P9C3S6"/>
<accession>A0A0P9C3S6</accession>
<dbReference type="OrthoDB" id="9800167at2"/>
<keyword evidence="3 6" id="KW-0812">Transmembrane</keyword>
<feature type="transmembrane region" description="Helical" evidence="6">
    <location>
        <begin position="154"/>
        <end position="177"/>
    </location>
</feature>
<keyword evidence="4 6" id="KW-1133">Transmembrane helix</keyword>
<evidence type="ECO:0000256" key="3">
    <source>
        <dbReference type="ARBA" id="ARBA00022692"/>
    </source>
</evidence>
<dbReference type="SMART" id="SM00450">
    <property type="entry name" value="RHOD"/>
    <property type="match status" value="1"/>
</dbReference>
<evidence type="ECO:0000256" key="1">
    <source>
        <dbReference type="ARBA" id="ARBA00004651"/>
    </source>
</evidence>
<protein>
    <recommendedName>
        <fullName evidence="6">TVP38/TMEM64 family membrane protein</fullName>
    </recommendedName>
</protein>
<dbReference type="InterPro" id="IPR036873">
    <property type="entry name" value="Rhodanese-like_dom_sf"/>
</dbReference>
<evidence type="ECO:0000313" key="8">
    <source>
        <dbReference type="EMBL" id="SCX96136.1"/>
    </source>
</evidence>
<dbReference type="PATRIC" id="fig|381306.5.peg.946"/>
<evidence type="ECO:0000256" key="6">
    <source>
        <dbReference type="RuleBase" id="RU366058"/>
    </source>
</evidence>
<name>A0A0P9C3S6_9GAMM</name>
<organism evidence="8 9">
    <name type="scientific">Thiohalorhabdus denitrificans</name>
    <dbReference type="NCBI Taxonomy" id="381306"/>
    <lineage>
        <taxon>Bacteria</taxon>
        <taxon>Pseudomonadati</taxon>
        <taxon>Pseudomonadota</taxon>
        <taxon>Gammaproteobacteria</taxon>
        <taxon>Thiohalorhabdales</taxon>
        <taxon>Thiohalorhabdaceae</taxon>
        <taxon>Thiohalorhabdus</taxon>
    </lineage>
</organism>
<feature type="transmembrane region" description="Helical" evidence="6">
    <location>
        <begin position="189"/>
        <end position="210"/>
    </location>
</feature>
<dbReference type="Proteomes" id="UP000183104">
    <property type="component" value="Unassembled WGS sequence"/>
</dbReference>
<dbReference type="SUPFAM" id="SSF52821">
    <property type="entry name" value="Rhodanese/Cell cycle control phosphatase"/>
    <property type="match status" value="1"/>
</dbReference>
<dbReference type="InterPro" id="IPR015414">
    <property type="entry name" value="TMEM64"/>
</dbReference>
<dbReference type="PANTHER" id="PTHR12677">
    <property type="entry name" value="GOLGI APPARATUS MEMBRANE PROTEIN TVP38-RELATED"/>
    <property type="match status" value="1"/>
</dbReference>
<gene>
    <name evidence="8" type="ORF">SAMN05661077_0847</name>
</gene>
<evidence type="ECO:0000256" key="4">
    <source>
        <dbReference type="ARBA" id="ARBA00022989"/>
    </source>
</evidence>
<sequence length="336" mass="35706">MAPPKWLRWLLGGLLLLAVAAALFYRDRIDPADVEAWIQGTGGLAPLLFLALYTLGAVLFLPGSVLTLAGGALFGPVLGTAVNLAGATIGGTLAFLIARYLASDWVAERAGGRLKQLKEGVEAEGWRFVAFTRLVPIFPYNLLNYALGLTRIPVLPYVVATLVCMAPGAAAYTYLGYVGREAATGAEGLIQKGLLGLGLLALAAFLPRLVARLRRRPMLDVDEVHRRLEAGDDLLVVDVRSPAELSGELGRIPDAINIPVDELPRRLDELADAAERPLALFCKTDRRSAKAADLLARNGFADVHVVRGGMTAWNEAGLPVAEGAGPNDSQPQEATG</sequence>
<dbReference type="Pfam" id="PF00581">
    <property type="entry name" value="Rhodanese"/>
    <property type="match status" value="1"/>
</dbReference>
<dbReference type="RefSeq" id="WP_054966634.1">
    <property type="nucleotide sequence ID" value="NZ_FMUN01000002.1"/>
</dbReference>
<dbReference type="STRING" id="381306.AN478_10930"/>
<evidence type="ECO:0000256" key="2">
    <source>
        <dbReference type="ARBA" id="ARBA00022475"/>
    </source>
</evidence>
<dbReference type="PROSITE" id="PS50206">
    <property type="entry name" value="RHODANESE_3"/>
    <property type="match status" value="1"/>
</dbReference>
<feature type="transmembrane region" description="Helical" evidence="6">
    <location>
        <begin position="81"/>
        <end position="102"/>
    </location>
</feature>
<dbReference type="Gene3D" id="3.40.250.10">
    <property type="entry name" value="Rhodanese-like domain"/>
    <property type="match status" value="1"/>
</dbReference>
<dbReference type="EMBL" id="FMUN01000002">
    <property type="protein sequence ID" value="SCX96136.1"/>
    <property type="molecule type" value="Genomic_DNA"/>
</dbReference>
<evidence type="ECO:0000259" key="7">
    <source>
        <dbReference type="PROSITE" id="PS50206"/>
    </source>
</evidence>
<keyword evidence="9" id="KW-1185">Reference proteome</keyword>
<feature type="transmembrane region" description="Helical" evidence="6">
    <location>
        <begin position="6"/>
        <end position="25"/>
    </location>
</feature>
<reference evidence="9" key="1">
    <citation type="submission" date="2016-10" db="EMBL/GenBank/DDBJ databases">
        <authorList>
            <person name="Varghese N."/>
        </authorList>
    </citation>
    <scope>NUCLEOTIDE SEQUENCE [LARGE SCALE GENOMIC DNA]</scope>
    <source>
        <strain evidence="9">HL 19</strain>
    </source>
</reference>
<comment type="subcellular location">
    <subcellularLocation>
        <location evidence="1 6">Cell membrane</location>
        <topology evidence="1 6">Multi-pass membrane protein</topology>
    </subcellularLocation>
</comment>
<keyword evidence="5 6" id="KW-0472">Membrane</keyword>
<keyword evidence="2 6" id="KW-1003">Cell membrane</keyword>
<dbReference type="Pfam" id="PF09335">
    <property type="entry name" value="VTT_dom"/>
    <property type="match status" value="1"/>
</dbReference>